<dbReference type="EMBL" id="SLWR01000021">
    <property type="protein sequence ID" value="TCO38130.1"/>
    <property type="molecule type" value="Genomic_DNA"/>
</dbReference>
<dbReference type="SUPFAM" id="SSF48452">
    <property type="entry name" value="TPR-like"/>
    <property type="match status" value="1"/>
</dbReference>
<dbReference type="Gene3D" id="3.10.450.50">
    <property type="match status" value="1"/>
</dbReference>
<evidence type="ECO:0000256" key="1">
    <source>
        <dbReference type="SAM" id="MobiDB-lite"/>
    </source>
</evidence>
<gene>
    <name evidence="2" type="ORF">EV646_12143</name>
</gene>
<dbReference type="Gene3D" id="1.25.40.10">
    <property type="entry name" value="Tetratricopeptide repeat domain"/>
    <property type="match status" value="1"/>
</dbReference>
<reference evidence="2 3" key="1">
    <citation type="journal article" date="2015" name="Stand. Genomic Sci.">
        <title>Genomic Encyclopedia of Bacterial and Archaeal Type Strains, Phase III: the genomes of soil and plant-associated and newly described type strains.</title>
        <authorList>
            <person name="Whitman W.B."/>
            <person name="Woyke T."/>
            <person name="Klenk H.P."/>
            <person name="Zhou Y."/>
            <person name="Lilburn T.G."/>
            <person name="Beck B.J."/>
            <person name="De Vos P."/>
            <person name="Vandamme P."/>
            <person name="Eisen J.A."/>
            <person name="Garrity G."/>
            <person name="Hugenholtz P."/>
            <person name="Kyrpides N.C."/>
        </authorList>
    </citation>
    <scope>NUCLEOTIDE SEQUENCE [LARGE SCALE GENOMIC DNA]</scope>
    <source>
        <strain evidence="2 3">VKM Ac-2541</strain>
    </source>
</reference>
<dbReference type="Proteomes" id="UP000295573">
    <property type="component" value="Unassembled WGS sequence"/>
</dbReference>
<sequence>MRQESRISTGLKKTTDCGADPNTFHGMDDLLADEVRDCDTDDDDTADDRDRGRALLDAAEQHLLHHQPERAVALWQRLINEGGEYADDARVEYAGHLFRHSRGDGARAVLHKVMTNGRTNSVAWLQAALLLERHGHLVDALIWYSLATDGLTADEVSNSLWRKVMVTSRRRVKSALGMELDSIDELGEVGEVEASDKYFDLLDLFRKPSVLRGAVQVWSREEFAEARRRWPWRISTDSIDTYYREVEGVLREYDERVTIFHRTFKFFLDRVDELERRLSEPHPTAAPPAPDDNPGVPWPPERNQPCWCGSGRKYERCCGLGDPAGSRQAWGPEGLRAGAQLAVGRV</sequence>
<comment type="caution">
    <text evidence="2">The sequence shown here is derived from an EMBL/GenBank/DDBJ whole genome shotgun (WGS) entry which is preliminary data.</text>
</comment>
<dbReference type="Pfam" id="PF02810">
    <property type="entry name" value="SEC-C"/>
    <property type="match status" value="1"/>
</dbReference>
<accession>A0A4V2S1W6</accession>
<feature type="region of interest" description="Disordered" evidence="1">
    <location>
        <begin position="278"/>
        <end position="298"/>
    </location>
</feature>
<dbReference type="InterPro" id="IPR004027">
    <property type="entry name" value="SEC_C_motif"/>
</dbReference>
<dbReference type="AlphaFoldDB" id="A0A4V2S1W6"/>
<evidence type="ECO:0000313" key="2">
    <source>
        <dbReference type="EMBL" id="TCO38130.1"/>
    </source>
</evidence>
<keyword evidence="3" id="KW-1185">Reference proteome</keyword>
<evidence type="ECO:0000313" key="3">
    <source>
        <dbReference type="Proteomes" id="UP000295573"/>
    </source>
</evidence>
<protein>
    <submittedName>
        <fullName evidence="2">SEC-C motif-containing protein</fullName>
    </submittedName>
</protein>
<proteinExistence type="predicted"/>
<organism evidence="2 3">
    <name type="scientific">Kribbella antiqua</name>
    <dbReference type="NCBI Taxonomy" id="2512217"/>
    <lineage>
        <taxon>Bacteria</taxon>
        <taxon>Bacillati</taxon>
        <taxon>Actinomycetota</taxon>
        <taxon>Actinomycetes</taxon>
        <taxon>Propionibacteriales</taxon>
        <taxon>Kribbellaceae</taxon>
        <taxon>Kribbella</taxon>
    </lineage>
</organism>
<dbReference type="SUPFAM" id="SSF103642">
    <property type="entry name" value="Sec-C motif"/>
    <property type="match status" value="1"/>
</dbReference>
<name>A0A4V2S1W6_9ACTN</name>
<feature type="compositionally biased region" description="Pro residues" evidence="1">
    <location>
        <begin position="284"/>
        <end position="298"/>
    </location>
</feature>
<dbReference type="InterPro" id="IPR011990">
    <property type="entry name" value="TPR-like_helical_dom_sf"/>
</dbReference>